<accession>A0ABR4ACC8</accession>
<reference evidence="2 3" key="1">
    <citation type="submission" date="2024-09" db="EMBL/GenBank/DDBJ databases">
        <title>Rethinking Asexuality: The Enigmatic Case of Functional Sexual Genes in Lepraria (Stereocaulaceae).</title>
        <authorList>
            <person name="Doellman M."/>
            <person name="Sun Y."/>
            <person name="Barcenas-Pena A."/>
            <person name="Lumbsch H.T."/>
            <person name="Grewe F."/>
        </authorList>
    </citation>
    <scope>NUCLEOTIDE SEQUENCE [LARGE SCALE GENOMIC DNA]</scope>
    <source>
        <strain evidence="2 3">Mercado 3170</strain>
    </source>
</reference>
<dbReference type="EMBL" id="JBEFKJ010000012">
    <property type="protein sequence ID" value="KAL2043134.1"/>
    <property type="molecule type" value="Genomic_DNA"/>
</dbReference>
<dbReference type="PANTHER" id="PTHR21310">
    <property type="entry name" value="AMINOGLYCOSIDE PHOSPHOTRANSFERASE-RELATED-RELATED"/>
    <property type="match status" value="1"/>
</dbReference>
<dbReference type="SUPFAM" id="SSF56112">
    <property type="entry name" value="Protein kinase-like (PK-like)"/>
    <property type="match status" value="1"/>
</dbReference>
<dbReference type="InterPro" id="IPR011009">
    <property type="entry name" value="Kinase-like_dom_sf"/>
</dbReference>
<evidence type="ECO:0000313" key="3">
    <source>
        <dbReference type="Proteomes" id="UP001590950"/>
    </source>
</evidence>
<organism evidence="2 3">
    <name type="scientific">Stereocaulon virgatum</name>
    <dbReference type="NCBI Taxonomy" id="373712"/>
    <lineage>
        <taxon>Eukaryota</taxon>
        <taxon>Fungi</taxon>
        <taxon>Dikarya</taxon>
        <taxon>Ascomycota</taxon>
        <taxon>Pezizomycotina</taxon>
        <taxon>Lecanoromycetes</taxon>
        <taxon>OSLEUM clade</taxon>
        <taxon>Lecanoromycetidae</taxon>
        <taxon>Lecanorales</taxon>
        <taxon>Lecanorineae</taxon>
        <taxon>Stereocaulaceae</taxon>
        <taxon>Stereocaulon</taxon>
    </lineage>
</organism>
<proteinExistence type="predicted"/>
<name>A0ABR4ACC8_9LECA</name>
<dbReference type="InterPro" id="IPR051678">
    <property type="entry name" value="AGP_Transferase"/>
</dbReference>
<dbReference type="PANTHER" id="PTHR21310:SF15">
    <property type="entry name" value="AMINOGLYCOSIDE PHOSPHOTRANSFERASE DOMAIN-CONTAINING PROTEIN"/>
    <property type="match status" value="1"/>
</dbReference>
<comment type="caution">
    <text evidence="2">The sequence shown here is derived from an EMBL/GenBank/DDBJ whole genome shotgun (WGS) entry which is preliminary data.</text>
</comment>
<gene>
    <name evidence="2" type="ORF">N7G274_004194</name>
</gene>
<dbReference type="Gene3D" id="3.90.1200.10">
    <property type="match status" value="1"/>
</dbReference>
<protein>
    <recommendedName>
        <fullName evidence="1">Aminoglycoside phosphotransferase domain-containing protein</fullName>
    </recommendedName>
</protein>
<dbReference type="InterPro" id="IPR002575">
    <property type="entry name" value="Aminoglycoside_PTrfase"/>
</dbReference>
<dbReference type="Proteomes" id="UP001590950">
    <property type="component" value="Unassembled WGS sequence"/>
</dbReference>
<dbReference type="Pfam" id="PF01636">
    <property type="entry name" value="APH"/>
    <property type="match status" value="1"/>
</dbReference>
<evidence type="ECO:0000313" key="2">
    <source>
        <dbReference type="EMBL" id="KAL2043134.1"/>
    </source>
</evidence>
<evidence type="ECO:0000259" key="1">
    <source>
        <dbReference type="Pfam" id="PF01636"/>
    </source>
</evidence>
<keyword evidence="3" id="KW-1185">Reference proteome</keyword>
<sequence>MATLTKFTVYKWSGLNDVAEGTEGHGRVKTFIESINWDALCQYASKLRNGESCTIDPDIDMGGVHMIRIITFSDGTRWIARLRTRFFNNDDDNERDVALVSFMEQQEIDCIHLVRERTNVPVPAVYGYNVHPDNAVGASFMLMECLPGNTAMNIDPDIPPRHRVSFFADMARFQTAISSIQFPKIGSIIRLQDGTYDIGPIPKLGGPFNTATECLTALADNVKFGCPIEGMRAICGDSSDEIAAHIRDFTVRLKSLAASIPTRNHGAFPLCHIDFGHHNVIVDDDYNALGAIDWEHACTLPWEVVDFPMTLSITLAPMAAPTLYDKKVVPKDATVRETIIDRK</sequence>
<feature type="domain" description="Aminoglycoside phosphotransferase" evidence="1">
    <location>
        <begin position="106"/>
        <end position="299"/>
    </location>
</feature>